<evidence type="ECO:0000259" key="14">
    <source>
        <dbReference type="SMART" id="SM00481"/>
    </source>
</evidence>
<feature type="domain" description="Polymerase/histidinol phosphatase N-terminal" evidence="14">
    <location>
        <begin position="5"/>
        <end position="72"/>
    </location>
</feature>
<dbReference type="InterPro" id="IPR004013">
    <property type="entry name" value="PHP_dom"/>
</dbReference>
<keyword evidence="8 13" id="KW-0235">DNA replication</keyword>
<evidence type="ECO:0000256" key="11">
    <source>
        <dbReference type="ARBA" id="ARBA00023204"/>
    </source>
</evidence>
<dbReference type="PANTHER" id="PTHR32294:SF4">
    <property type="entry name" value="ERROR-PRONE DNA POLYMERASE"/>
    <property type="match status" value="1"/>
</dbReference>
<evidence type="ECO:0000256" key="5">
    <source>
        <dbReference type="ARBA" id="ARBA00022490"/>
    </source>
</evidence>
<evidence type="ECO:0000256" key="1">
    <source>
        <dbReference type="ARBA" id="ARBA00004496"/>
    </source>
</evidence>
<evidence type="ECO:0000256" key="8">
    <source>
        <dbReference type="ARBA" id="ARBA00022705"/>
    </source>
</evidence>
<keyword evidence="11 13" id="KW-0234">DNA repair</keyword>
<proteinExistence type="inferred from homology"/>
<dbReference type="RefSeq" id="WP_068608713.1">
    <property type="nucleotide sequence ID" value="NZ_LZDH01000056.1"/>
</dbReference>
<evidence type="ECO:0000256" key="2">
    <source>
        <dbReference type="ARBA" id="ARBA00007391"/>
    </source>
</evidence>
<dbReference type="FunFam" id="1.10.150.870:FF:000002">
    <property type="entry name" value="Error-prone DNA polymerase"/>
    <property type="match status" value="1"/>
</dbReference>
<dbReference type="OrthoDB" id="9803237at2"/>
<dbReference type="Pfam" id="PF07733">
    <property type="entry name" value="DNA_pol3_alpha"/>
    <property type="match status" value="1"/>
</dbReference>
<dbReference type="SUPFAM" id="SSF89550">
    <property type="entry name" value="PHP domain-like"/>
    <property type="match status" value="1"/>
</dbReference>
<dbReference type="EC" id="2.7.7.7" evidence="3 13"/>
<dbReference type="Pfam" id="PF14579">
    <property type="entry name" value="HHH_6"/>
    <property type="match status" value="1"/>
</dbReference>
<dbReference type="InterPro" id="IPR029460">
    <property type="entry name" value="DNAPol_HHH"/>
</dbReference>
<dbReference type="NCBIfam" id="NF004225">
    <property type="entry name" value="PRK05672.1"/>
    <property type="match status" value="1"/>
</dbReference>
<comment type="function">
    <text evidence="13">DNA polymerase involved in damage-induced mutagenesis and translesion synthesis (TLS). It is not the major replicative DNA polymerase.</text>
</comment>
<dbReference type="InterPro" id="IPR011708">
    <property type="entry name" value="DNA_pol3_alpha_NTPase_dom"/>
</dbReference>
<dbReference type="InterPro" id="IPR004365">
    <property type="entry name" value="NA-bd_OB_tRNA"/>
</dbReference>
<dbReference type="InterPro" id="IPR023073">
    <property type="entry name" value="DnaE2"/>
</dbReference>
<dbReference type="Pfam" id="PF17657">
    <property type="entry name" value="DNA_pol3_finger"/>
    <property type="match status" value="1"/>
</dbReference>
<dbReference type="Gene3D" id="3.20.20.140">
    <property type="entry name" value="Metal-dependent hydrolases"/>
    <property type="match status" value="1"/>
</dbReference>
<evidence type="ECO:0000256" key="4">
    <source>
        <dbReference type="ARBA" id="ARBA00017273"/>
    </source>
</evidence>
<dbReference type="GO" id="GO:0008408">
    <property type="term" value="F:3'-5' exonuclease activity"/>
    <property type="evidence" value="ECO:0007669"/>
    <property type="project" value="InterPro"/>
</dbReference>
<evidence type="ECO:0000313" key="16">
    <source>
        <dbReference type="Proteomes" id="UP000091969"/>
    </source>
</evidence>
<evidence type="ECO:0000256" key="9">
    <source>
        <dbReference type="ARBA" id="ARBA00022763"/>
    </source>
</evidence>
<keyword evidence="9 13" id="KW-0227">DNA damage</keyword>
<dbReference type="InterPro" id="IPR004805">
    <property type="entry name" value="DnaE2/DnaE/PolC"/>
</dbReference>
<reference evidence="15 16" key="1">
    <citation type="submission" date="2016-06" db="EMBL/GenBank/DDBJ databases">
        <title>Genome sequence of Tepidimonas fonticaldi PL17.</title>
        <authorList>
            <person name="Pinnaka A.K."/>
        </authorList>
    </citation>
    <scope>NUCLEOTIDE SEQUENCE [LARGE SCALE GENOMIC DNA]</scope>
    <source>
        <strain evidence="15 16">PL17</strain>
    </source>
</reference>
<keyword evidence="5 13" id="KW-0963">Cytoplasm</keyword>
<dbReference type="STRING" id="1101373.A9O67_04725"/>
<dbReference type="PANTHER" id="PTHR32294">
    <property type="entry name" value="DNA POLYMERASE III SUBUNIT ALPHA"/>
    <property type="match status" value="1"/>
</dbReference>
<comment type="catalytic activity">
    <reaction evidence="12 13">
        <text>DNA(n) + a 2'-deoxyribonucleoside 5'-triphosphate = DNA(n+1) + diphosphate</text>
        <dbReference type="Rhea" id="RHEA:22508"/>
        <dbReference type="Rhea" id="RHEA-COMP:17339"/>
        <dbReference type="Rhea" id="RHEA-COMP:17340"/>
        <dbReference type="ChEBI" id="CHEBI:33019"/>
        <dbReference type="ChEBI" id="CHEBI:61560"/>
        <dbReference type="ChEBI" id="CHEBI:173112"/>
        <dbReference type="EC" id="2.7.7.7"/>
    </reaction>
</comment>
<organism evidence="15 16">
    <name type="scientific">Tepidimonas fonticaldi</name>
    <dbReference type="NCBI Taxonomy" id="1101373"/>
    <lineage>
        <taxon>Bacteria</taxon>
        <taxon>Pseudomonadati</taxon>
        <taxon>Pseudomonadota</taxon>
        <taxon>Betaproteobacteria</taxon>
        <taxon>Burkholderiales</taxon>
        <taxon>Tepidimonas</taxon>
    </lineage>
</organism>
<dbReference type="GO" id="GO:0006260">
    <property type="term" value="P:DNA replication"/>
    <property type="evidence" value="ECO:0007669"/>
    <property type="project" value="UniProtKB-KW"/>
</dbReference>
<dbReference type="Proteomes" id="UP000091969">
    <property type="component" value="Unassembled WGS sequence"/>
</dbReference>
<keyword evidence="16" id="KW-1185">Reference proteome</keyword>
<dbReference type="EMBL" id="LZDH01000056">
    <property type="protein sequence ID" value="OBS30350.1"/>
    <property type="molecule type" value="Genomic_DNA"/>
</dbReference>
<evidence type="ECO:0000256" key="13">
    <source>
        <dbReference type="HAMAP-Rule" id="MF_01902"/>
    </source>
</evidence>
<sequence length="1081" mass="118083">MTAPAALFTLSHFSFLRGAASPETLVRQAHALGYAALALTDDNTLGGVVQAHVAARACGLPLLVGSHWRVRWPVLPGGGFTLVAWAADRAGYGQLSAWISRLRQGQATAANGRERHTAVAADPQALPLHTDIDDVPDLPGCLLMAVPWAWALPSADDTAWATGLHALGGWLRERGADRGWLGITAEGRLEDAAWQRRLLAAAARAGVPAVAAPEVRMSHPGEQPLLDTLTAIRLQRPLAECGLALSANAEAHLWPAARWQRRFAPGLIEATRAIAQRCTFRLDELRYEYPPEIVPEGRSPAQHLRALVEAGARQRYPQGTPAAVQAQIAHELALIGELAYEKYFLTVHDIVRFARERGILCQGRGSAANSAVCYCLGITEVDPARHPVLFERFISRARAEPPDIDVDFEHQRREEVIQYLYAKYGRERAALAASLIRWQGRSALRDVGKALGFAPDAVDALARQCRHQAPRDLAPEAVAAAGLRPDDPAVRRWLDLAQALVGAPRHRSQHTGGFVLTREPLTHTVPVVPAAMPGRTVIEWDKDDIDALGLLKVDVLALGMLTALHGALRLVSQRRGRPFTLADIPPHDDATFAMIQRADTVGVFQIESRAQMSMLPRLRPACFYDLVVQVAIVRPGPIQGGMVHPYLAARERQRRGEPLALPQAELRPALERTLGVPIFQEQVMQIAMLAAGFSAEEADALRRSMGAWRRRGELERFEQRLLDGMAARGYAPDFAQAIVRQIRGFGAYGFPESHAASFALLAWASAWLKCHEPAAFLAALLNAQPMGFYAPAQLVQDARRHGVVVHPVDVRISDWDCTLEPAHGAPDPAVRLGLRLVHGLGEAAGRRVVAARRECPWTDVDDLARRAALDRSALQALARADALRGLAGHRRRQWWAVSGWHAPLALERAATVPTIPAGMNGAHESNGPDDADWQPPPAPLGEEVWQDYAGTGLSLRAHPLALLRPRLPAAQWLPAQRLRTQPHGRLLGACGLVTARQKPATAQGVLFLTLEDETGTVPVIVWRRVQAHFRQALLQGRLLAIRGQWQRQGDGEHAVCHLIAGHVQDLSLWLGELAVASRDFH</sequence>
<evidence type="ECO:0000256" key="7">
    <source>
        <dbReference type="ARBA" id="ARBA00022695"/>
    </source>
</evidence>
<dbReference type="GO" id="GO:0009432">
    <property type="term" value="P:SOS response"/>
    <property type="evidence" value="ECO:0007669"/>
    <property type="project" value="UniProtKB-ARBA"/>
</dbReference>
<keyword evidence="7 13" id="KW-0548">Nucleotidyltransferase</keyword>
<accession>A0A1A6DU77</accession>
<name>A0A1A6DU77_9BURK</name>
<protein>
    <recommendedName>
        <fullName evidence="4 13">Error-prone DNA polymerase</fullName>
        <ecNumber evidence="3 13">2.7.7.7</ecNumber>
    </recommendedName>
</protein>
<dbReference type="SMART" id="SM00481">
    <property type="entry name" value="POLIIIAc"/>
    <property type="match status" value="1"/>
</dbReference>
<dbReference type="CDD" id="cd04485">
    <property type="entry name" value="DnaE_OBF"/>
    <property type="match status" value="1"/>
</dbReference>
<dbReference type="InterPro" id="IPR016195">
    <property type="entry name" value="Pol/histidinol_Pase-like"/>
</dbReference>
<dbReference type="GO" id="GO:0003676">
    <property type="term" value="F:nucleic acid binding"/>
    <property type="evidence" value="ECO:0007669"/>
    <property type="project" value="InterPro"/>
</dbReference>
<comment type="similarity">
    <text evidence="2 13">Belongs to the DNA polymerase type-C family. DnaE2 subfamily.</text>
</comment>
<evidence type="ECO:0000256" key="3">
    <source>
        <dbReference type="ARBA" id="ARBA00012417"/>
    </source>
</evidence>
<keyword evidence="6 13" id="KW-0808">Transferase</keyword>
<dbReference type="Pfam" id="PF01336">
    <property type="entry name" value="tRNA_anti-codon"/>
    <property type="match status" value="1"/>
</dbReference>
<comment type="caution">
    <text evidence="15">The sequence shown here is derived from an EMBL/GenBank/DDBJ whole genome shotgun (WGS) entry which is preliminary data.</text>
</comment>
<dbReference type="Pfam" id="PF02811">
    <property type="entry name" value="PHP"/>
    <property type="match status" value="1"/>
</dbReference>
<dbReference type="Gene3D" id="1.10.150.870">
    <property type="match status" value="1"/>
</dbReference>
<dbReference type="InterPro" id="IPR003141">
    <property type="entry name" value="Pol/His_phosphatase_N"/>
</dbReference>
<evidence type="ECO:0000256" key="12">
    <source>
        <dbReference type="ARBA" id="ARBA00049244"/>
    </source>
</evidence>
<dbReference type="AlphaFoldDB" id="A0A1A6DU77"/>
<keyword evidence="10 13" id="KW-0239">DNA-directed DNA polymerase</keyword>
<evidence type="ECO:0000313" key="15">
    <source>
        <dbReference type="EMBL" id="OBS30350.1"/>
    </source>
</evidence>
<dbReference type="HAMAP" id="MF_01902">
    <property type="entry name" value="DNApol_error_prone"/>
    <property type="match status" value="1"/>
</dbReference>
<comment type="subcellular location">
    <subcellularLocation>
        <location evidence="1 13">Cytoplasm</location>
    </subcellularLocation>
</comment>
<dbReference type="GO" id="GO:0005737">
    <property type="term" value="C:cytoplasm"/>
    <property type="evidence" value="ECO:0007669"/>
    <property type="project" value="UniProtKB-SubCell"/>
</dbReference>
<evidence type="ECO:0000256" key="10">
    <source>
        <dbReference type="ARBA" id="ARBA00022932"/>
    </source>
</evidence>
<gene>
    <name evidence="13" type="primary">dnaE2</name>
    <name evidence="15" type="ORF">A9O67_04725</name>
</gene>
<dbReference type="GO" id="GO:0003887">
    <property type="term" value="F:DNA-directed DNA polymerase activity"/>
    <property type="evidence" value="ECO:0007669"/>
    <property type="project" value="UniProtKB-UniRule"/>
</dbReference>
<evidence type="ECO:0000256" key="6">
    <source>
        <dbReference type="ARBA" id="ARBA00022679"/>
    </source>
</evidence>
<dbReference type="NCBIfam" id="TIGR00594">
    <property type="entry name" value="polc"/>
    <property type="match status" value="1"/>
</dbReference>
<dbReference type="InterPro" id="IPR040982">
    <property type="entry name" value="DNA_pol3_finger"/>
</dbReference>
<dbReference type="GO" id="GO:0006281">
    <property type="term" value="P:DNA repair"/>
    <property type="evidence" value="ECO:0007669"/>
    <property type="project" value="UniProtKB-UniRule"/>
</dbReference>